<feature type="transmembrane region" description="Helical" evidence="1">
    <location>
        <begin position="507"/>
        <end position="530"/>
    </location>
</feature>
<protein>
    <submittedName>
        <fullName evidence="4">Fatty-acid--CoA ligase FadD21</fullName>
    </submittedName>
</protein>
<proteinExistence type="predicted"/>
<keyword evidence="5" id="KW-1185">Reference proteome</keyword>
<dbReference type="SUPFAM" id="SSF47336">
    <property type="entry name" value="ACP-like"/>
    <property type="match status" value="1"/>
</dbReference>
<dbReference type="InterPro" id="IPR042099">
    <property type="entry name" value="ANL_N_sf"/>
</dbReference>
<name>A0A9N8F1F2_9STRA</name>
<accession>A0A9N8F1F2</accession>
<keyword evidence="1" id="KW-0812">Transmembrane</keyword>
<dbReference type="Gene3D" id="1.10.1200.10">
    <property type="entry name" value="ACP-like"/>
    <property type="match status" value="1"/>
</dbReference>
<dbReference type="Proteomes" id="UP001153069">
    <property type="component" value="Unassembled WGS sequence"/>
</dbReference>
<evidence type="ECO:0000313" key="4">
    <source>
        <dbReference type="EMBL" id="CAB9531877.1"/>
    </source>
</evidence>
<feature type="domain" description="AMP-dependent synthetase/ligase" evidence="2">
    <location>
        <begin position="11"/>
        <end position="148"/>
    </location>
</feature>
<dbReference type="InterPro" id="IPR036736">
    <property type="entry name" value="ACP-like_sf"/>
</dbReference>
<feature type="transmembrane region" description="Helical" evidence="1">
    <location>
        <begin position="462"/>
        <end position="487"/>
    </location>
</feature>
<evidence type="ECO:0000313" key="5">
    <source>
        <dbReference type="Proteomes" id="UP001153069"/>
    </source>
</evidence>
<keyword evidence="1" id="KW-1133">Transmembrane helix</keyword>
<dbReference type="Gene3D" id="3.40.50.12780">
    <property type="entry name" value="N-terminal domain of ligase-like"/>
    <property type="match status" value="1"/>
</dbReference>
<dbReference type="InterPro" id="IPR025110">
    <property type="entry name" value="AMP-bd_C"/>
</dbReference>
<dbReference type="SUPFAM" id="SSF56801">
    <property type="entry name" value="Acetyl-CoA synthetase-like"/>
    <property type="match status" value="1"/>
</dbReference>
<dbReference type="AlphaFoldDB" id="A0A9N8F1F2"/>
<keyword evidence="1" id="KW-0472">Membrane</keyword>
<evidence type="ECO:0000259" key="2">
    <source>
        <dbReference type="Pfam" id="PF00501"/>
    </source>
</evidence>
<dbReference type="EMBL" id="CAICTM010004159">
    <property type="protein sequence ID" value="CAB9531877.1"/>
    <property type="molecule type" value="Genomic_DNA"/>
</dbReference>
<keyword evidence="4" id="KW-0436">Ligase</keyword>
<dbReference type="GO" id="GO:0016874">
    <property type="term" value="F:ligase activity"/>
    <property type="evidence" value="ECO:0007669"/>
    <property type="project" value="UniProtKB-KW"/>
</dbReference>
<dbReference type="InterPro" id="IPR000873">
    <property type="entry name" value="AMP-dep_synth/lig_dom"/>
</dbReference>
<organism evidence="4 5">
    <name type="scientific">Seminavis robusta</name>
    <dbReference type="NCBI Taxonomy" id="568900"/>
    <lineage>
        <taxon>Eukaryota</taxon>
        <taxon>Sar</taxon>
        <taxon>Stramenopiles</taxon>
        <taxon>Ochrophyta</taxon>
        <taxon>Bacillariophyta</taxon>
        <taxon>Bacillariophyceae</taxon>
        <taxon>Bacillariophycidae</taxon>
        <taxon>Naviculales</taxon>
        <taxon>Naviculaceae</taxon>
        <taxon>Seminavis</taxon>
    </lineage>
</organism>
<dbReference type="InterPro" id="IPR045851">
    <property type="entry name" value="AMP-bd_C_sf"/>
</dbReference>
<dbReference type="Gene3D" id="3.30.300.30">
    <property type="match status" value="1"/>
</dbReference>
<evidence type="ECO:0000256" key="1">
    <source>
        <dbReference type="SAM" id="Phobius"/>
    </source>
</evidence>
<gene>
    <name evidence="4" type="ORF">SEMRO_4161_G353230.1</name>
</gene>
<dbReference type="PANTHER" id="PTHR22754">
    <property type="entry name" value="DISCO-INTERACTING PROTEIN 2 DIP2 -RELATED"/>
    <property type="match status" value="1"/>
</dbReference>
<feature type="domain" description="AMP-binding enzyme C-terminal" evidence="3">
    <location>
        <begin position="191"/>
        <end position="292"/>
    </location>
</feature>
<dbReference type="Pfam" id="PF00501">
    <property type="entry name" value="AMP-binding"/>
    <property type="match status" value="1"/>
</dbReference>
<reference evidence="4" key="1">
    <citation type="submission" date="2020-06" db="EMBL/GenBank/DDBJ databases">
        <authorList>
            <consortium name="Plant Systems Biology data submission"/>
        </authorList>
    </citation>
    <scope>NUCLEOTIDE SEQUENCE</scope>
    <source>
        <strain evidence="4">D6</strain>
    </source>
</reference>
<evidence type="ECO:0000259" key="3">
    <source>
        <dbReference type="Pfam" id="PF23024"/>
    </source>
</evidence>
<dbReference type="Pfam" id="PF23024">
    <property type="entry name" value="AMP-dom_DIP2-like"/>
    <property type="match status" value="1"/>
</dbReference>
<dbReference type="OrthoDB" id="199633at2759"/>
<dbReference type="PANTHER" id="PTHR22754:SF32">
    <property type="entry name" value="DISCO-INTERACTING PROTEIN 2"/>
    <property type="match status" value="1"/>
</dbReference>
<sequence length="536" mass="58099">MASPLDFIVNPLLWTDMVEKYRATITSAPNFAYALLLKRLEQANRKADWSWVKRVMFGGEPAQNNVVEAVAKTLLVKPEHVYNIYGMAEMVVLVTGGPAKADSQGLVCCGEVDSPTLKLRIVQDGKEVEDGQVGSIWAQSPRVAAGYYGQSELTTATFANALPGYDGTWLDTGDLGKIVDGQLYITGRIKDVIIINGKNYYPTDVELSIDETFGDIIRPGRTSAFQYGDASVGITVEGRKGFDKSDNEDLAVQIANHVSQVHGLSASEVVVLKLGVTPKTTSGKLKRSEIRQTTIVGDWKESSMLLQFKRQGNSVPIIGVFDTGLAKATFGGFPGSTDEAQSTNADPNVDCAVAASGPITNPGDFSTVYADTLISVLGGHIDTSKTWTENGLTSLVSAELRNQVEEKLHVVLPVNFEQLYPTLNALSLFLSASKSMSFPIKEACIHSNLWNLPRSRLSKPQLGILQTLGSVMILLLFLSSILPSYFLGSWVMDHCGSAKVGECNSPVVWLLLPLSFPLYLISFSIIVVFCDEIQSG</sequence>
<comment type="caution">
    <text evidence="4">The sequence shown here is derived from an EMBL/GenBank/DDBJ whole genome shotgun (WGS) entry which is preliminary data.</text>
</comment>